<feature type="domain" description="GAF" evidence="1">
    <location>
        <begin position="549"/>
        <end position="699"/>
    </location>
</feature>
<dbReference type="AlphaFoldDB" id="A0A8J7DMV0"/>
<sequence length="926" mass="103571">MVTSKAAKSVKSQSANLSQVLAAIWEAGSLDQAIMTGLDSIQAEFDHSLIWVGLHDRTHHQLTTRGLIAPKREHFPSISLAIHPGDVMEQVLIQQRPLVIPDLKLEPRAGAWARIAEKLGLQGTVILPIRRRDVCFGVLVLSSPRWGVTSGLLENATLSTVTRALAEAMHQHIQEQQRQQVKQPAQPLLTLLEDLGKLSGLDQRLGAVVEATRRFTDSQQTSIYWFESRGRYFWQRVGGQARRPLAVVEKAANSRSRISVEQIKDAYQMLLADQLVVLEEAAEGSLKAGLALRLKQLLEAPSLMASPILCRGELLGFLAVSGASGRVWSETDQQFVQGAARLVSLSLPAAELEQILEQVKSDQLLTAGLTRSIHSDGDWRRVLELCSSQLAARIGVDRLIVLSADPVHGGFEVRHISGKRLTGIAAQRHWPILADVDRQMLERSHAPIGVEQIEDNLKLIAWRPRLLEMGIQSLLVCNVSPGQAPRGLVMVADSVSRHWSQAERELVQAVSQQLGLILHQWQLQRQASQQAQMYDTLQWGLRNLQRLFQIDLLDQAGTKHIAQLLQVPLVALVAWPNGDARARIASAMVRDKKFKIDPQAAIEVQSDALINWAAHTDGLLSLSLEDLTDETRAWISGPEACQVLVMALRTAPEHEPNAVMVLADRSDRRWSDEQTTLLAMVVNQLAWCRRHLNLTGQLAIQGQQLSELNWYKQHHLDSMEQLLNQSLEPLKVLLAGVESQLGQRQQQAIHQLMSLNNRLVRLNQYERWELQPGQETMAIVGLIKRLMERANPLIQSRQLWTKVHCESNLSLGGDITKIEFVLYELIAAACDRSPPGSRIDVWCRPFDDRWLEVSITDSGLINAELIQELQRGRPTDLLSSTLLNQSEGRHFHICQSLMKQLGGEFILAQMDDQRTLSRVILPLDNP</sequence>
<dbReference type="Pfam" id="PF01590">
    <property type="entry name" value="GAF"/>
    <property type="match status" value="2"/>
</dbReference>
<dbReference type="RefSeq" id="WP_193910324.1">
    <property type="nucleotide sequence ID" value="NZ_JADEXG010000055.1"/>
</dbReference>
<dbReference type="Gene3D" id="3.30.565.10">
    <property type="entry name" value="Histidine kinase-like ATPase, C-terminal domain"/>
    <property type="match status" value="1"/>
</dbReference>
<dbReference type="InterPro" id="IPR029016">
    <property type="entry name" value="GAF-like_dom_sf"/>
</dbReference>
<dbReference type="SUPFAM" id="SSF55874">
    <property type="entry name" value="ATPase domain of HSP90 chaperone/DNA topoisomerase II/histidine kinase"/>
    <property type="match status" value="1"/>
</dbReference>
<reference evidence="2" key="1">
    <citation type="submission" date="2020-10" db="EMBL/GenBank/DDBJ databases">
        <authorList>
            <person name="Castelo-Branco R."/>
            <person name="Eusebio N."/>
            <person name="Adriana R."/>
            <person name="Vieira A."/>
            <person name="Brugerolle De Fraissinette N."/>
            <person name="Rezende De Castro R."/>
            <person name="Schneider M.P."/>
            <person name="Vasconcelos V."/>
            <person name="Leao P.N."/>
        </authorList>
    </citation>
    <scope>NUCLEOTIDE SEQUENCE</scope>
    <source>
        <strain evidence="2">LEGE 07310</strain>
    </source>
</reference>
<gene>
    <name evidence="2" type="ORF">IQ241_19220</name>
</gene>
<proteinExistence type="predicted"/>
<dbReference type="Pfam" id="PF02518">
    <property type="entry name" value="HATPase_c"/>
    <property type="match status" value="1"/>
</dbReference>
<accession>A0A8J7DMV0</accession>
<evidence type="ECO:0000313" key="2">
    <source>
        <dbReference type="EMBL" id="MBE9079401.1"/>
    </source>
</evidence>
<feature type="domain" description="GAF" evidence="1">
    <location>
        <begin position="374"/>
        <end position="528"/>
    </location>
</feature>
<dbReference type="InterPro" id="IPR003018">
    <property type="entry name" value="GAF"/>
</dbReference>
<dbReference type="InterPro" id="IPR003594">
    <property type="entry name" value="HATPase_dom"/>
</dbReference>
<feature type="domain" description="GAF" evidence="1">
    <location>
        <begin position="29"/>
        <end position="179"/>
    </location>
</feature>
<evidence type="ECO:0000313" key="3">
    <source>
        <dbReference type="Proteomes" id="UP000636505"/>
    </source>
</evidence>
<dbReference type="SMART" id="SM00065">
    <property type="entry name" value="GAF"/>
    <property type="match status" value="4"/>
</dbReference>
<comment type="caution">
    <text evidence="2">The sequence shown here is derived from an EMBL/GenBank/DDBJ whole genome shotgun (WGS) entry which is preliminary data.</text>
</comment>
<organism evidence="2 3">
    <name type="scientific">Vasconcelosia minhoensis LEGE 07310</name>
    <dbReference type="NCBI Taxonomy" id="915328"/>
    <lineage>
        <taxon>Bacteria</taxon>
        <taxon>Bacillati</taxon>
        <taxon>Cyanobacteriota</taxon>
        <taxon>Cyanophyceae</taxon>
        <taxon>Nodosilineales</taxon>
        <taxon>Cymatolegaceae</taxon>
        <taxon>Vasconcelosia</taxon>
        <taxon>Vasconcelosia minhoensis</taxon>
    </lineage>
</organism>
<dbReference type="SUPFAM" id="SSF55781">
    <property type="entry name" value="GAF domain-like"/>
    <property type="match status" value="4"/>
</dbReference>
<keyword evidence="3" id="KW-1185">Reference proteome</keyword>
<dbReference type="EMBL" id="JADEXG010000055">
    <property type="protein sequence ID" value="MBE9079401.1"/>
    <property type="molecule type" value="Genomic_DNA"/>
</dbReference>
<evidence type="ECO:0000259" key="1">
    <source>
        <dbReference type="SMART" id="SM00065"/>
    </source>
</evidence>
<dbReference type="InterPro" id="IPR036890">
    <property type="entry name" value="HATPase_C_sf"/>
</dbReference>
<dbReference type="Gene3D" id="3.30.450.40">
    <property type="match status" value="3"/>
</dbReference>
<feature type="domain" description="GAF" evidence="1">
    <location>
        <begin position="200"/>
        <end position="357"/>
    </location>
</feature>
<dbReference type="Proteomes" id="UP000636505">
    <property type="component" value="Unassembled WGS sequence"/>
</dbReference>
<name>A0A8J7DMV0_9CYAN</name>
<protein>
    <submittedName>
        <fullName evidence="2">GAF domain-containing protein</fullName>
    </submittedName>
</protein>